<evidence type="ECO:0000313" key="1">
    <source>
        <dbReference type="EMBL" id="ANP27791.1"/>
    </source>
</evidence>
<evidence type="ECO:0000313" key="2">
    <source>
        <dbReference type="Proteomes" id="UP000092596"/>
    </source>
</evidence>
<gene>
    <name evidence="1" type="ORF">DAD186_12410</name>
</gene>
<organism evidence="1 2">
    <name type="scientific">Dermabacter vaginalis</name>
    <dbReference type="NCBI Taxonomy" id="1630135"/>
    <lineage>
        <taxon>Bacteria</taxon>
        <taxon>Bacillati</taxon>
        <taxon>Actinomycetota</taxon>
        <taxon>Actinomycetes</taxon>
        <taxon>Micrococcales</taxon>
        <taxon>Dermabacteraceae</taxon>
        <taxon>Dermabacter</taxon>
    </lineage>
</organism>
<dbReference type="Proteomes" id="UP000092596">
    <property type="component" value="Chromosome"/>
</dbReference>
<reference evidence="1 2" key="1">
    <citation type="submission" date="2015-06" db="EMBL/GenBank/DDBJ databases">
        <title>Investigation of pathophysiology for high-risk pregnancy and development of treatment modality based on it.</title>
        <authorList>
            <person name="Kim B.-C."/>
            <person name="Lim S."/>
        </authorList>
    </citation>
    <scope>NUCLEOTIDE SEQUENCE [LARGE SCALE GENOMIC DNA]</scope>
    <source>
        <strain evidence="1 2">AD1-86</strain>
    </source>
</reference>
<dbReference type="AlphaFoldDB" id="A0A1B0ZIM7"/>
<dbReference type="STRING" id="1630135.DAD186_12410"/>
<dbReference type="KEGG" id="dva:DAD186_12410"/>
<protein>
    <submittedName>
        <fullName evidence="1">Uncharacterized protein</fullName>
    </submittedName>
</protein>
<name>A0A1B0ZIM7_9MICO</name>
<proteinExistence type="predicted"/>
<accession>A0A1B0ZIM7</accession>
<dbReference type="EMBL" id="CP012117">
    <property type="protein sequence ID" value="ANP27791.1"/>
    <property type="molecule type" value="Genomic_DNA"/>
</dbReference>
<dbReference type="RefSeq" id="WP_157457099.1">
    <property type="nucleotide sequence ID" value="NZ_CP012117.1"/>
</dbReference>
<sequence>MTPPKYAQAYPSATDQQNISAANSRVEARIAGKGAITPPQFATLLQAWRLQKLA</sequence>